<feature type="domain" description="LPS-assembly protein LptD central" evidence="3">
    <location>
        <begin position="243"/>
        <end position="707"/>
    </location>
</feature>
<evidence type="ECO:0000313" key="4">
    <source>
        <dbReference type="EMBL" id="RPD98647.1"/>
    </source>
</evidence>
<dbReference type="GO" id="GO:0009279">
    <property type="term" value="C:cell outer membrane"/>
    <property type="evidence" value="ECO:0007669"/>
    <property type="project" value="TreeGrafter"/>
</dbReference>
<dbReference type="GO" id="GO:1990351">
    <property type="term" value="C:transporter complex"/>
    <property type="evidence" value="ECO:0007669"/>
    <property type="project" value="TreeGrafter"/>
</dbReference>
<proteinExistence type="predicted"/>
<keyword evidence="2" id="KW-1133">Transmembrane helix</keyword>
<keyword evidence="5" id="KW-1185">Reference proteome</keyword>
<dbReference type="PANTHER" id="PTHR30189">
    <property type="entry name" value="LPS-ASSEMBLY PROTEIN"/>
    <property type="match status" value="1"/>
</dbReference>
<reference evidence="4 5" key="1">
    <citation type="submission" date="2018-11" db="EMBL/GenBank/DDBJ databases">
        <title>Aureibaculum marinum gen. nov., sp. nov., a member of the family Flavobacteriaceae isolated from the Bohai Sea.</title>
        <authorList>
            <person name="Ji X."/>
        </authorList>
    </citation>
    <scope>NUCLEOTIDE SEQUENCE [LARGE SCALE GENOMIC DNA]</scope>
    <source>
        <strain evidence="4 5">BH-SD17</strain>
    </source>
</reference>
<keyword evidence="2" id="KW-0812">Transmembrane</keyword>
<evidence type="ECO:0000259" key="3">
    <source>
        <dbReference type="Pfam" id="PF19838"/>
    </source>
</evidence>
<sequence length="907" mass="102388">MSKTKPNLTFTKILFIALQSNFKYIVFVFLFLGISCLSINAQNISQKRDSLKPVKNQIVGIKGFSFSDTINLPDASTLKPIDTTKVDSIQPKEFLEDNIIKKASDYVQNDFINKKAILYNNAEIYYQDIELKAGTITIDYEKNLAYAKGIIDSTGTYVQKPKFKQAGQESEQDSLVYNFKNEKAIIYNTSTVQEGVIVRGEITKRENDSVFYLDKAHFTTSTKEKPDYEIVTRNIKLVPGKKIVGGLSQLKLADVPTPAVLPFFYVPLTKERSVSGFLIPTWGENSNQGFFLQNGGYYFAINDYVDLAVLGDVYTNGSWGMRFESNYSVRYRFSGNFSLRFENLITGQRGFSSYNKRNNFYVRWSHSPSTQASPNSRFSVSVNLGSSKYFQESLNEYNISQSVTNSFNSSINYYKKFVGTPFNMNLALTHSQNTNTEQIDMTLPSLQIGMDRIYPFAPKSGAKKNAIHNIGLSYNFDAQNRVSTTDDSFSLKDAKSGAKHTVSASTNMKALKYITLSPSINYNEVWYLKTVNQRYNQDLDEIERDTINKFDSFREYSGGVSASTTIYGMFNFKKGRLQAIRHVMRPSVSFNYRPDFSYFYDEVQQSEDPNDLAEYSRFDGGIYGSPSRGLSSSIGLSLNNTFEAKMMSKDSTTTEPKKITLLNNLNFSTSYNVAADSLRWSPVRVTAGTSLFDNQLSLNASATLDPYALSASGRRINTFNINNDGSLFRLTQANMSASYSLSSDTFLKKDADPKKNEKPGGSQSDGESLFGNDLTARNTKDDQEESTTKVAKLYGATFPWKLSLRYNVGYSNSNRQNEISNNSLQFSGNVELSPKWSVGLSSGYDFKNKGITFTNLSFERDLDSWRMSFNWVPFGNSTTYYFFIGIKSSVLSDIKYDKRKVPDRTLF</sequence>
<dbReference type="Proteomes" id="UP000270856">
    <property type="component" value="Unassembled WGS sequence"/>
</dbReference>
<organism evidence="4 5">
    <name type="scientific">Aureibaculum marinum</name>
    <dbReference type="NCBI Taxonomy" id="2487930"/>
    <lineage>
        <taxon>Bacteria</taxon>
        <taxon>Pseudomonadati</taxon>
        <taxon>Bacteroidota</taxon>
        <taxon>Flavobacteriia</taxon>
        <taxon>Flavobacteriales</taxon>
        <taxon>Flavobacteriaceae</taxon>
        <taxon>Aureibaculum</taxon>
    </lineage>
</organism>
<feature type="transmembrane region" description="Helical" evidence="2">
    <location>
        <begin position="21"/>
        <end position="41"/>
    </location>
</feature>
<accession>A0A3N4NVE6</accession>
<keyword evidence="2" id="KW-0472">Membrane</keyword>
<dbReference type="InterPro" id="IPR045659">
    <property type="entry name" value="LptD_2"/>
</dbReference>
<evidence type="ECO:0000313" key="5">
    <source>
        <dbReference type="Proteomes" id="UP000270856"/>
    </source>
</evidence>
<comment type="caution">
    <text evidence="4">The sequence shown here is derived from an EMBL/GenBank/DDBJ whole genome shotgun (WGS) entry which is preliminary data.</text>
</comment>
<evidence type="ECO:0000256" key="1">
    <source>
        <dbReference type="SAM" id="MobiDB-lite"/>
    </source>
</evidence>
<dbReference type="EMBL" id="RPFJ01000006">
    <property type="protein sequence ID" value="RPD98647.1"/>
    <property type="molecule type" value="Genomic_DNA"/>
</dbReference>
<dbReference type="PANTHER" id="PTHR30189:SF1">
    <property type="entry name" value="LPS-ASSEMBLY PROTEIN LPTD"/>
    <property type="match status" value="1"/>
</dbReference>
<dbReference type="InterPro" id="IPR050218">
    <property type="entry name" value="LptD"/>
</dbReference>
<dbReference type="Pfam" id="PF19838">
    <property type="entry name" value="LptD_2"/>
    <property type="match status" value="1"/>
</dbReference>
<name>A0A3N4NVE6_9FLAO</name>
<evidence type="ECO:0000256" key="2">
    <source>
        <dbReference type="SAM" id="Phobius"/>
    </source>
</evidence>
<feature type="region of interest" description="Disordered" evidence="1">
    <location>
        <begin position="750"/>
        <end position="786"/>
    </location>
</feature>
<gene>
    <name evidence="4" type="ORF">EGM88_05500</name>
</gene>
<dbReference type="OrthoDB" id="9802320at2"/>
<protein>
    <submittedName>
        <fullName evidence="4">LPS-assembly protein LptD</fullName>
    </submittedName>
</protein>
<dbReference type="AlphaFoldDB" id="A0A3N4NVE6"/>